<accession>A0A9J7BUJ4</accession>
<keyword evidence="3" id="KW-1185">Reference proteome</keyword>
<organism evidence="2 3">
    <name type="scientific">Occallatibacter riparius</name>
    <dbReference type="NCBI Taxonomy" id="1002689"/>
    <lineage>
        <taxon>Bacteria</taxon>
        <taxon>Pseudomonadati</taxon>
        <taxon>Acidobacteriota</taxon>
        <taxon>Terriglobia</taxon>
        <taxon>Terriglobales</taxon>
        <taxon>Acidobacteriaceae</taxon>
        <taxon>Occallatibacter</taxon>
    </lineage>
</organism>
<feature type="transmembrane region" description="Helical" evidence="1">
    <location>
        <begin position="163"/>
        <end position="182"/>
    </location>
</feature>
<feature type="transmembrane region" description="Helical" evidence="1">
    <location>
        <begin position="73"/>
        <end position="94"/>
    </location>
</feature>
<evidence type="ECO:0000256" key="1">
    <source>
        <dbReference type="SAM" id="Phobius"/>
    </source>
</evidence>
<feature type="transmembrane region" description="Helical" evidence="1">
    <location>
        <begin position="6"/>
        <end position="23"/>
    </location>
</feature>
<evidence type="ECO:0000313" key="3">
    <source>
        <dbReference type="Proteomes" id="UP001059380"/>
    </source>
</evidence>
<keyword evidence="1" id="KW-1133">Transmembrane helix</keyword>
<sequence>MTIEAWGMLATGVAALAAGLILARGRWRAASGAKRVLLLGPIFEAVALAMFAAEHFTAARELMGIVPLWLPLPLFWTWFVGVAWVAAAVSLIAWRQVRWSAMGTSLLMLIIVITVSLPGLSRHLHDRFSWILTVRETSFAGGAMVLAGSVWGSGETGRVLMRVGRWIVALVMVFYAIEHFLYPRFVPGVPLEKPLPGWVPGGWLLAYVVGASLLAAGIGLMVPRKAQVAAAGCGTVLLLLTAFFYVPMFFTQMQTPAGAVEGLNYIGDTMLFAATVLLAGRSAERRDCVGDRRAAEPILTKAKAHAL</sequence>
<dbReference type="RefSeq" id="WP_260794942.1">
    <property type="nucleotide sequence ID" value="NZ_CP093313.1"/>
</dbReference>
<feature type="transmembrane region" description="Helical" evidence="1">
    <location>
        <begin position="130"/>
        <end position="151"/>
    </location>
</feature>
<dbReference type="EMBL" id="CP093313">
    <property type="protein sequence ID" value="UWZ85418.1"/>
    <property type="molecule type" value="Genomic_DNA"/>
</dbReference>
<evidence type="ECO:0000313" key="2">
    <source>
        <dbReference type="EMBL" id="UWZ85418.1"/>
    </source>
</evidence>
<feature type="transmembrane region" description="Helical" evidence="1">
    <location>
        <begin position="229"/>
        <end position="250"/>
    </location>
</feature>
<keyword evidence="1" id="KW-0812">Transmembrane</keyword>
<feature type="transmembrane region" description="Helical" evidence="1">
    <location>
        <begin position="202"/>
        <end position="222"/>
    </location>
</feature>
<feature type="transmembrane region" description="Helical" evidence="1">
    <location>
        <begin position="35"/>
        <end position="53"/>
    </location>
</feature>
<dbReference type="AlphaFoldDB" id="A0A9J7BUJ4"/>
<protein>
    <submittedName>
        <fullName evidence="2">Uncharacterized protein</fullName>
    </submittedName>
</protein>
<name>A0A9J7BUJ4_9BACT</name>
<dbReference type="Proteomes" id="UP001059380">
    <property type="component" value="Chromosome"/>
</dbReference>
<feature type="transmembrane region" description="Helical" evidence="1">
    <location>
        <begin position="262"/>
        <end position="280"/>
    </location>
</feature>
<reference evidence="2" key="1">
    <citation type="submission" date="2021-04" db="EMBL/GenBank/DDBJ databases">
        <title>Phylogenetic analysis of Acidobacteriaceae.</title>
        <authorList>
            <person name="Qiu L."/>
            <person name="Zhang Q."/>
        </authorList>
    </citation>
    <scope>NUCLEOTIDE SEQUENCE</scope>
    <source>
        <strain evidence="2">DSM 25168</strain>
    </source>
</reference>
<feature type="transmembrane region" description="Helical" evidence="1">
    <location>
        <begin position="106"/>
        <end position="124"/>
    </location>
</feature>
<proteinExistence type="predicted"/>
<keyword evidence="1" id="KW-0472">Membrane</keyword>
<dbReference type="KEGG" id="orp:MOP44_05625"/>
<gene>
    <name evidence="2" type="ORF">MOP44_05625</name>
</gene>